<keyword evidence="3" id="KW-1185">Reference proteome</keyword>
<keyword evidence="1" id="KW-0732">Signal</keyword>
<feature type="chain" id="PRO_5045556782" description="Secreted protein" evidence="1">
    <location>
        <begin position="22"/>
        <end position="73"/>
    </location>
</feature>
<comment type="caution">
    <text evidence="2">The sequence shown here is derived from an EMBL/GenBank/DDBJ whole genome shotgun (WGS) entry which is preliminary data.</text>
</comment>
<name>A0ABR2A449_9ROSI</name>
<gene>
    <name evidence="2" type="ORF">V6N11_076662</name>
</gene>
<organism evidence="2 3">
    <name type="scientific">Hibiscus sabdariffa</name>
    <name type="common">roselle</name>
    <dbReference type="NCBI Taxonomy" id="183260"/>
    <lineage>
        <taxon>Eukaryota</taxon>
        <taxon>Viridiplantae</taxon>
        <taxon>Streptophyta</taxon>
        <taxon>Embryophyta</taxon>
        <taxon>Tracheophyta</taxon>
        <taxon>Spermatophyta</taxon>
        <taxon>Magnoliopsida</taxon>
        <taxon>eudicotyledons</taxon>
        <taxon>Gunneridae</taxon>
        <taxon>Pentapetalae</taxon>
        <taxon>rosids</taxon>
        <taxon>malvids</taxon>
        <taxon>Malvales</taxon>
        <taxon>Malvaceae</taxon>
        <taxon>Malvoideae</taxon>
        <taxon>Hibiscus</taxon>
    </lineage>
</organism>
<evidence type="ECO:0000313" key="2">
    <source>
        <dbReference type="EMBL" id="KAK8487442.1"/>
    </source>
</evidence>
<evidence type="ECO:0000313" key="3">
    <source>
        <dbReference type="Proteomes" id="UP001396334"/>
    </source>
</evidence>
<dbReference type="Proteomes" id="UP001396334">
    <property type="component" value="Unassembled WGS sequence"/>
</dbReference>
<dbReference type="EMBL" id="JBBPBN010000397">
    <property type="protein sequence ID" value="KAK8487442.1"/>
    <property type="molecule type" value="Genomic_DNA"/>
</dbReference>
<reference evidence="2 3" key="1">
    <citation type="journal article" date="2024" name="G3 (Bethesda)">
        <title>Genome assembly of Hibiscus sabdariffa L. provides insights into metabolisms of medicinal natural products.</title>
        <authorList>
            <person name="Kim T."/>
        </authorList>
    </citation>
    <scope>NUCLEOTIDE SEQUENCE [LARGE SCALE GENOMIC DNA]</scope>
    <source>
        <strain evidence="2">TK-2024</strain>
        <tissue evidence="2">Old leaves</tissue>
    </source>
</reference>
<proteinExistence type="predicted"/>
<protein>
    <recommendedName>
        <fullName evidence="4">Secreted protein</fullName>
    </recommendedName>
</protein>
<feature type="signal peptide" evidence="1">
    <location>
        <begin position="1"/>
        <end position="21"/>
    </location>
</feature>
<evidence type="ECO:0008006" key="4">
    <source>
        <dbReference type="Google" id="ProtNLM"/>
    </source>
</evidence>
<accession>A0ABR2A449</accession>
<evidence type="ECO:0000256" key="1">
    <source>
        <dbReference type="SAM" id="SignalP"/>
    </source>
</evidence>
<sequence length="73" mass="7906">MRGPFFAASVLLLGIIRVGVGIRCRRPVEVGEGANPTGTVARRWLNSQYQINQSPADDPKDVAGLIAPSEFRI</sequence>